<keyword evidence="10 14" id="KW-0520">NAD</keyword>
<evidence type="ECO:0000256" key="14">
    <source>
        <dbReference type="HAMAP-Rule" id="MF_01588"/>
    </source>
</evidence>
<dbReference type="InterPro" id="IPR010994">
    <property type="entry name" value="RuvA_2-like"/>
</dbReference>
<dbReference type="AlphaFoldDB" id="Q1N5K3"/>
<dbReference type="Pfam" id="PF01653">
    <property type="entry name" value="DNA_ligase_aden"/>
    <property type="match status" value="1"/>
</dbReference>
<dbReference type="InterPro" id="IPR013839">
    <property type="entry name" value="DNAligase_adenylation"/>
</dbReference>
<gene>
    <name evidence="14" type="primary">ligA</name>
    <name evidence="17" type="ORF">RED65_11114</name>
</gene>
<feature type="active site" description="N6-AMP-lysine intermediate" evidence="14">
    <location>
        <position position="133"/>
    </location>
</feature>
<dbReference type="HOGENOM" id="CLU_007764_2_1_6"/>
<dbReference type="GO" id="GO:0006260">
    <property type="term" value="P:DNA replication"/>
    <property type="evidence" value="ECO:0007669"/>
    <property type="project" value="UniProtKB-KW"/>
</dbReference>
<evidence type="ECO:0000256" key="6">
    <source>
        <dbReference type="ARBA" id="ARBA00022723"/>
    </source>
</evidence>
<feature type="binding site" evidence="14">
    <location>
        <position position="429"/>
    </location>
    <ligand>
        <name>Zn(2+)</name>
        <dbReference type="ChEBI" id="CHEBI:29105"/>
    </ligand>
</feature>
<dbReference type="InterPro" id="IPR018239">
    <property type="entry name" value="DNA_ligase_AS"/>
</dbReference>
<dbReference type="FunFam" id="1.10.150.20:FF:000006">
    <property type="entry name" value="DNA ligase"/>
    <property type="match status" value="1"/>
</dbReference>
<dbReference type="Pfam" id="PF03120">
    <property type="entry name" value="OB_DNA_ligase"/>
    <property type="match status" value="1"/>
</dbReference>
<organism evidence="17 18">
    <name type="scientific">Bermanella marisrubri</name>
    <dbReference type="NCBI Taxonomy" id="207949"/>
    <lineage>
        <taxon>Bacteria</taxon>
        <taxon>Pseudomonadati</taxon>
        <taxon>Pseudomonadota</taxon>
        <taxon>Gammaproteobacteria</taxon>
        <taxon>Oceanospirillales</taxon>
        <taxon>Oceanospirillaceae</taxon>
        <taxon>Bermanella</taxon>
    </lineage>
</organism>
<feature type="binding site" evidence="14">
    <location>
        <position position="191"/>
    </location>
    <ligand>
        <name>NAD(+)</name>
        <dbReference type="ChEBI" id="CHEBI:57540"/>
    </ligand>
</feature>
<feature type="binding site" evidence="14">
    <location>
        <position position="450"/>
    </location>
    <ligand>
        <name>Zn(2+)</name>
        <dbReference type="ChEBI" id="CHEBI:29105"/>
    </ligand>
</feature>
<keyword evidence="18" id="KW-1185">Reference proteome</keyword>
<dbReference type="InterPro" id="IPR013840">
    <property type="entry name" value="DNAligase_N"/>
</dbReference>
<dbReference type="SUPFAM" id="SSF50249">
    <property type="entry name" value="Nucleic acid-binding proteins"/>
    <property type="match status" value="1"/>
</dbReference>
<dbReference type="HAMAP" id="MF_01588">
    <property type="entry name" value="DNA_ligase_A"/>
    <property type="match status" value="1"/>
</dbReference>
<reference evidence="17 18" key="1">
    <citation type="submission" date="2006-03" db="EMBL/GenBank/DDBJ databases">
        <authorList>
            <person name="Pinhassi J."/>
            <person name="Pedros-Alio C."/>
            <person name="Ferriera S."/>
            <person name="Johnson J."/>
            <person name="Kravitz S."/>
            <person name="Halpern A."/>
            <person name="Remington K."/>
            <person name="Beeson K."/>
            <person name="Tran B."/>
            <person name="Rogers Y.-H."/>
            <person name="Friedman R."/>
            <person name="Venter J.C."/>
        </authorList>
    </citation>
    <scope>NUCLEOTIDE SEQUENCE [LARGE SCALE GENOMIC DNA]</scope>
    <source>
        <strain evidence="17 18">RED65</strain>
    </source>
</reference>
<evidence type="ECO:0000313" key="18">
    <source>
        <dbReference type="Proteomes" id="UP000004263"/>
    </source>
</evidence>
<feature type="binding site" evidence="14">
    <location>
        <position position="131"/>
    </location>
    <ligand>
        <name>NAD(+)</name>
        <dbReference type="ChEBI" id="CHEBI:57540"/>
    </ligand>
</feature>
<feature type="domain" description="BRCT" evidence="16">
    <location>
        <begin position="609"/>
        <end position="694"/>
    </location>
</feature>
<sequence length="694" mass="76548">MSDQPSLFDNPNDNVPKVDDATLTRVAELRDELNRANHAYYVLDDPSIPDAEYDRLFHELKGLESKHPELLTKDSPTQRVGATPLSEFETVAHEVPMLSLDNAFDDQDMRDFNRRISERLTTKSSIRFACEPKLDGIAVSLLYENGKLVRAATRGDGAVGENITQNIRTVYSVPLTLMGNDHPPVLEVRGEVYMPKKGFEAFNVKARERGEKTFVNPRNAAAGSLRQLDSRITASRPLEFCCYSMGRVDGAELPTVHSEILKKFSEWGFKINPEMAVVEGVEGCLDYYENLAAKRNDLPYEIDGIVYKVDDLKLQQRLGFVSRAPRWAIARKFPAQEEMTLLKGIEFQVGRTGAITPVARLEPVFVGGVTVSNATLHNMDEVERLDARIGDTVVIRRAGDVIPQVASVVKEKRPDNSQKIQLPDACPVCDSHVERVEGEAVARCTGGLVCAAQRKEAIKHFASRKAMDIDGLGDKIVEQLVDEGKIKSFVDLYKLKHEDIASLERMGDKSAQNLLKAIEASKNTSFPKFLYALGIREVGVATANNLVQHFLTIRALVKASFDELIEVDDVGPIVAEHILNFFAEPHNQTIIDGLLNIGITWPEVKSVSNSELPLSGETYVVTGTLSAMGRENAKAYLQQLGAKVAGSVSKKTSALVAGEKAGSKLTKAQDLEVPVLDEEQFLSLLAEHGIEPEA</sequence>
<dbReference type="PIRSF" id="PIRSF001604">
    <property type="entry name" value="LigA"/>
    <property type="match status" value="1"/>
</dbReference>
<evidence type="ECO:0000256" key="2">
    <source>
        <dbReference type="ARBA" id="ARBA00012722"/>
    </source>
</evidence>
<dbReference type="InterPro" id="IPR004149">
    <property type="entry name" value="Znf_DNAligase_C4"/>
</dbReference>
<dbReference type="Pfam" id="PF03119">
    <property type="entry name" value="DNA_ligase_ZBD"/>
    <property type="match status" value="1"/>
</dbReference>
<feature type="binding site" evidence="14">
    <location>
        <position position="308"/>
    </location>
    <ligand>
        <name>NAD(+)</name>
        <dbReference type="ChEBI" id="CHEBI:57540"/>
    </ligand>
</feature>
<evidence type="ECO:0000256" key="13">
    <source>
        <dbReference type="ARBA" id="ARBA00060881"/>
    </source>
</evidence>
<dbReference type="EC" id="6.5.1.2" evidence="2 14"/>
<evidence type="ECO:0000256" key="15">
    <source>
        <dbReference type="RuleBase" id="RU000618"/>
    </source>
</evidence>
<dbReference type="SMART" id="SM00532">
    <property type="entry name" value="LIGANc"/>
    <property type="match status" value="1"/>
</dbReference>
<protein>
    <recommendedName>
        <fullName evidence="3 14">DNA ligase</fullName>
        <ecNumber evidence="2 14">6.5.1.2</ecNumber>
    </recommendedName>
    <alternativeName>
        <fullName evidence="14">Polydeoxyribonucleotide synthase [NAD(+)]</fullName>
    </alternativeName>
</protein>
<evidence type="ECO:0000259" key="16">
    <source>
        <dbReference type="PROSITE" id="PS50172"/>
    </source>
</evidence>
<dbReference type="FunFam" id="6.20.10.30:FF:000001">
    <property type="entry name" value="DNA ligase"/>
    <property type="match status" value="1"/>
</dbReference>
<dbReference type="GO" id="GO:0046872">
    <property type="term" value="F:metal ion binding"/>
    <property type="evidence" value="ECO:0007669"/>
    <property type="project" value="UniProtKB-KW"/>
</dbReference>
<dbReference type="Gene3D" id="3.30.470.30">
    <property type="entry name" value="DNA ligase/mRNA capping enzyme"/>
    <property type="match status" value="1"/>
</dbReference>
<comment type="caution">
    <text evidence="14">Lacks conserved residue(s) required for the propagation of feature annotation.</text>
</comment>
<dbReference type="Gene3D" id="6.20.10.30">
    <property type="match status" value="1"/>
</dbReference>
<dbReference type="OrthoDB" id="9759736at2"/>
<evidence type="ECO:0000256" key="12">
    <source>
        <dbReference type="ARBA" id="ARBA00034005"/>
    </source>
</evidence>
<dbReference type="Gene3D" id="1.10.287.610">
    <property type="entry name" value="Helix hairpin bin"/>
    <property type="match status" value="1"/>
</dbReference>
<dbReference type="CDD" id="cd17748">
    <property type="entry name" value="BRCT_DNA_ligase_like"/>
    <property type="match status" value="1"/>
</dbReference>
<dbReference type="Gene3D" id="1.10.150.20">
    <property type="entry name" value="5' to 3' exonuclease, C-terminal subdomain"/>
    <property type="match status" value="2"/>
</dbReference>
<dbReference type="FunFam" id="1.10.150.20:FF:000007">
    <property type="entry name" value="DNA ligase"/>
    <property type="match status" value="1"/>
</dbReference>
<dbReference type="InterPro" id="IPR036420">
    <property type="entry name" value="BRCT_dom_sf"/>
</dbReference>
<evidence type="ECO:0000256" key="5">
    <source>
        <dbReference type="ARBA" id="ARBA00022705"/>
    </source>
</evidence>
<evidence type="ECO:0000313" key="17">
    <source>
        <dbReference type="EMBL" id="EAT13939.1"/>
    </source>
</evidence>
<dbReference type="GO" id="GO:0003677">
    <property type="term" value="F:DNA binding"/>
    <property type="evidence" value="ECO:0007669"/>
    <property type="project" value="InterPro"/>
</dbReference>
<dbReference type="PANTHER" id="PTHR23389:SF9">
    <property type="entry name" value="DNA LIGASE"/>
    <property type="match status" value="1"/>
</dbReference>
<dbReference type="NCBIfam" id="NF005932">
    <property type="entry name" value="PRK07956.1"/>
    <property type="match status" value="1"/>
</dbReference>
<dbReference type="SMART" id="SM00278">
    <property type="entry name" value="HhH1"/>
    <property type="match status" value="4"/>
</dbReference>
<dbReference type="SMART" id="SM00292">
    <property type="entry name" value="BRCT"/>
    <property type="match status" value="1"/>
</dbReference>
<dbReference type="FunFam" id="3.30.470.30:FF:000001">
    <property type="entry name" value="DNA ligase"/>
    <property type="match status" value="1"/>
</dbReference>
<comment type="cofactor">
    <cofactor evidence="14">
        <name>Mg(2+)</name>
        <dbReference type="ChEBI" id="CHEBI:18420"/>
    </cofactor>
    <cofactor evidence="14">
        <name>Mn(2+)</name>
        <dbReference type="ChEBI" id="CHEBI:29035"/>
    </cofactor>
</comment>
<comment type="function">
    <text evidence="1 14">DNA ligase that catalyzes the formation of phosphodiester linkages between 5'-phosphoryl and 3'-hydroxyl groups in double-stranded DNA using NAD as a coenzyme and as the energy source for the reaction. It is essential for DNA replication and repair of damaged DNA.</text>
</comment>
<dbReference type="Gene3D" id="2.40.50.140">
    <property type="entry name" value="Nucleic acid-binding proteins"/>
    <property type="match status" value="1"/>
</dbReference>
<dbReference type="FunFam" id="1.10.287.610:FF:000002">
    <property type="entry name" value="DNA ligase"/>
    <property type="match status" value="1"/>
</dbReference>
<feature type="binding site" evidence="14">
    <location>
        <position position="426"/>
    </location>
    <ligand>
        <name>Zn(2+)</name>
        <dbReference type="ChEBI" id="CHEBI:29105"/>
    </ligand>
</feature>
<dbReference type="SUPFAM" id="SSF52113">
    <property type="entry name" value="BRCT domain"/>
    <property type="match status" value="1"/>
</dbReference>
<dbReference type="GO" id="GO:0006281">
    <property type="term" value="P:DNA repair"/>
    <property type="evidence" value="ECO:0007669"/>
    <property type="project" value="UniProtKB-KW"/>
</dbReference>
<evidence type="ECO:0000256" key="8">
    <source>
        <dbReference type="ARBA" id="ARBA00022833"/>
    </source>
</evidence>
<accession>Q1N5K3</accession>
<dbReference type="Proteomes" id="UP000004263">
    <property type="component" value="Unassembled WGS sequence"/>
</dbReference>
<keyword evidence="6 14" id="KW-0479">Metal-binding</keyword>
<dbReference type="PROSITE" id="PS01055">
    <property type="entry name" value="DNA_LIGASE_N1"/>
    <property type="match status" value="1"/>
</dbReference>
<keyword evidence="7 14" id="KW-0227">DNA damage</keyword>
<comment type="similarity">
    <text evidence="13 14">Belongs to the NAD-dependent DNA ligase family. LigA subfamily.</text>
</comment>
<dbReference type="InterPro" id="IPR001357">
    <property type="entry name" value="BRCT_dom"/>
</dbReference>
<evidence type="ECO:0000256" key="3">
    <source>
        <dbReference type="ARBA" id="ARBA00013308"/>
    </source>
</evidence>
<evidence type="ECO:0000256" key="10">
    <source>
        <dbReference type="ARBA" id="ARBA00023027"/>
    </source>
</evidence>
<dbReference type="SUPFAM" id="SSF56091">
    <property type="entry name" value="DNA ligase/mRNA capping enzyme, catalytic domain"/>
    <property type="match status" value="1"/>
</dbReference>
<dbReference type="Pfam" id="PF14520">
    <property type="entry name" value="HHH_5"/>
    <property type="match status" value="1"/>
</dbReference>
<dbReference type="NCBIfam" id="TIGR00575">
    <property type="entry name" value="dnlj"/>
    <property type="match status" value="1"/>
</dbReference>
<keyword evidence="14" id="KW-0464">Manganese</keyword>
<dbReference type="CDD" id="cd00114">
    <property type="entry name" value="LIGANc"/>
    <property type="match status" value="1"/>
</dbReference>
<evidence type="ECO:0000256" key="11">
    <source>
        <dbReference type="ARBA" id="ARBA00023204"/>
    </source>
</evidence>
<feature type="binding site" evidence="14">
    <location>
        <position position="332"/>
    </location>
    <ligand>
        <name>NAD(+)</name>
        <dbReference type="ChEBI" id="CHEBI:57540"/>
    </ligand>
</feature>
<proteinExistence type="inferred from homology"/>
<dbReference type="PROSITE" id="PS50172">
    <property type="entry name" value="BRCT"/>
    <property type="match status" value="1"/>
</dbReference>
<dbReference type="RefSeq" id="WP_007017357.1">
    <property type="nucleotide sequence ID" value="NZ_CH724113.1"/>
</dbReference>
<keyword evidence="9 14" id="KW-0460">Magnesium</keyword>
<evidence type="ECO:0000256" key="4">
    <source>
        <dbReference type="ARBA" id="ARBA00022598"/>
    </source>
</evidence>
<dbReference type="PROSITE" id="PS01056">
    <property type="entry name" value="DNA_LIGASE_N2"/>
    <property type="match status" value="1"/>
</dbReference>
<dbReference type="EMBL" id="AAQH01000001">
    <property type="protein sequence ID" value="EAT13939.1"/>
    <property type="molecule type" value="Genomic_DNA"/>
</dbReference>
<dbReference type="Pfam" id="PF12826">
    <property type="entry name" value="HHH_2"/>
    <property type="match status" value="1"/>
</dbReference>
<dbReference type="FunFam" id="2.40.50.140:FF:000012">
    <property type="entry name" value="DNA ligase"/>
    <property type="match status" value="1"/>
</dbReference>
<dbReference type="InterPro" id="IPR041663">
    <property type="entry name" value="DisA/LigA_HHH"/>
</dbReference>
<feature type="binding site" evidence="14">
    <location>
        <position position="154"/>
    </location>
    <ligand>
        <name>NAD(+)</name>
        <dbReference type="ChEBI" id="CHEBI:57540"/>
    </ligand>
</feature>
<dbReference type="InterPro" id="IPR004150">
    <property type="entry name" value="NAD_DNA_ligase_OB"/>
</dbReference>
<dbReference type="GO" id="GO:0003911">
    <property type="term" value="F:DNA ligase (NAD+) activity"/>
    <property type="evidence" value="ECO:0007669"/>
    <property type="project" value="UniProtKB-UniRule"/>
</dbReference>
<feature type="binding site" evidence="14">
    <location>
        <begin position="50"/>
        <end position="54"/>
    </location>
    <ligand>
        <name>NAD(+)</name>
        <dbReference type="ChEBI" id="CHEBI:57540"/>
    </ligand>
</feature>
<keyword evidence="11 14" id="KW-0234">DNA repair</keyword>
<dbReference type="Pfam" id="PF00533">
    <property type="entry name" value="BRCT"/>
    <property type="match status" value="1"/>
</dbReference>
<keyword evidence="8 14" id="KW-0862">Zinc</keyword>
<dbReference type="InterPro" id="IPR012340">
    <property type="entry name" value="NA-bd_OB-fold"/>
</dbReference>
<keyword evidence="4 14" id="KW-0436">Ligase</keyword>
<dbReference type="STRING" id="207949.RED65_11114"/>
<comment type="caution">
    <text evidence="17">The sequence shown here is derived from an EMBL/GenBank/DDBJ whole genome shotgun (WGS) entry which is preliminary data.</text>
</comment>
<evidence type="ECO:0000256" key="7">
    <source>
        <dbReference type="ARBA" id="ARBA00022763"/>
    </source>
</evidence>
<evidence type="ECO:0000256" key="1">
    <source>
        <dbReference type="ARBA" id="ARBA00004067"/>
    </source>
</evidence>
<dbReference type="SUPFAM" id="SSF47781">
    <property type="entry name" value="RuvA domain 2-like"/>
    <property type="match status" value="1"/>
</dbReference>
<dbReference type="InterPro" id="IPR033136">
    <property type="entry name" value="DNA_ligase_CS"/>
</dbReference>
<dbReference type="InterPro" id="IPR001679">
    <property type="entry name" value="DNA_ligase"/>
</dbReference>
<keyword evidence="5 14" id="KW-0235">DNA replication</keyword>
<dbReference type="PANTHER" id="PTHR23389">
    <property type="entry name" value="CHROMOSOME TRANSMISSION FIDELITY FACTOR 18"/>
    <property type="match status" value="1"/>
</dbReference>
<dbReference type="Gene3D" id="3.40.50.10190">
    <property type="entry name" value="BRCT domain"/>
    <property type="match status" value="1"/>
</dbReference>
<dbReference type="GO" id="GO:0005829">
    <property type="term" value="C:cytosol"/>
    <property type="evidence" value="ECO:0007669"/>
    <property type="project" value="TreeGrafter"/>
</dbReference>
<comment type="catalytic activity">
    <reaction evidence="12 14 15">
        <text>NAD(+) + (deoxyribonucleotide)n-3'-hydroxyl + 5'-phospho-(deoxyribonucleotide)m = (deoxyribonucleotide)n+m + AMP + beta-nicotinamide D-nucleotide.</text>
        <dbReference type="EC" id="6.5.1.2"/>
    </reaction>
</comment>
<dbReference type="InterPro" id="IPR003583">
    <property type="entry name" value="Hlx-hairpin-Hlx_DNA-bd_motif"/>
</dbReference>
<evidence type="ECO:0000256" key="9">
    <source>
        <dbReference type="ARBA" id="ARBA00022842"/>
    </source>
</evidence>
<name>Q1N5K3_9GAMM</name>
<feature type="binding site" evidence="14">
    <location>
        <begin position="99"/>
        <end position="100"/>
    </location>
    <ligand>
        <name>NAD(+)</name>
        <dbReference type="ChEBI" id="CHEBI:57540"/>
    </ligand>
</feature>